<dbReference type="AlphaFoldDB" id="A0A8S1WU35"/>
<dbReference type="EMBL" id="CAJJDO010000093">
    <property type="protein sequence ID" value="CAD8189266.1"/>
    <property type="molecule type" value="Genomic_DNA"/>
</dbReference>
<dbReference type="InterPro" id="IPR000795">
    <property type="entry name" value="T_Tr_GTP-bd_dom"/>
</dbReference>
<evidence type="ECO:0000259" key="3">
    <source>
        <dbReference type="Pfam" id="PF00009"/>
    </source>
</evidence>
<evidence type="ECO:0000256" key="1">
    <source>
        <dbReference type="ARBA" id="ARBA00022741"/>
    </source>
</evidence>
<sequence>MQQKLSNQSVVFLGAHGQGKSTIAGLIVKELNYASPYVLERIECHLNVQKNPDLRYAFLMDRIRTEQNLSHTQIFSTYHVNTTCKEYFLINIPGQYQYINQMQIGIAYGDIAVFILSGVKEKYMQSLTLTSSLELQLQLCVALGKQRIICVINDMDIVEYQQACYQFVVNDFSQLLAKYEINPQQIQFIPISLKEAENINTKKQNMNWYQGPTLIEALDKIPIDDQELQASKPLRFVMHDCIRIPGIGTIALGKLLYGTLKKNQILSFAPIPFKSSVKTIENNHFFLEEGTPNQIIGVNLLKLSYKEISNGHICSDVDNDPAQECLSFVAKLKIMEDFKHQLKQKQYYTIHFFTKRMQCSILKIQQNLNVINQNEIIENPQILKAGDIGIIEFKPIKQITLENYVDYPQLGRIAIVDNRRMIAFGIILEVKNKKTFQDIQQKEPNQ</sequence>
<keyword evidence="6" id="KW-1185">Reference proteome</keyword>
<protein>
    <recommendedName>
        <fullName evidence="7">Tr-type G domain-containing protein</fullName>
    </recommendedName>
</protein>
<accession>A0A8S1WU35</accession>
<evidence type="ECO:0000259" key="4">
    <source>
        <dbReference type="Pfam" id="PF22594"/>
    </source>
</evidence>
<evidence type="ECO:0000313" key="5">
    <source>
        <dbReference type="EMBL" id="CAD8189266.1"/>
    </source>
</evidence>
<feature type="domain" description="Tr-type G" evidence="3">
    <location>
        <begin position="9"/>
        <end position="220"/>
    </location>
</feature>
<dbReference type="OrthoDB" id="296373at2759"/>
<comment type="caution">
    <text evidence="5">The sequence shown here is derived from an EMBL/GenBank/DDBJ whole genome shotgun (WGS) entry which is preliminary data.</text>
</comment>
<evidence type="ECO:0000256" key="2">
    <source>
        <dbReference type="ARBA" id="ARBA00023134"/>
    </source>
</evidence>
<dbReference type="Pfam" id="PF00009">
    <property type="entry name" value="GTP_EFTU"/>
    <property type="match status" value="1"/>
</dbReference>
<organism evidence="5 6">
    <name type="scientific">Paramecium pentaurelia</name>
    <dbReference type="NCBI Taxonomy" id="43138"/>
    <lineage>
        <taxon>Eukaryota</taxon>
        <taxon>Sar</taxon>
        <taxon>Alveolata</taxon>
        <taxon>Ciliophora</taxon>
        <taxon>Intramacronucleata</taxon>
        <taxon>Oligohymenophorea</taxon>
        <taxon>Peniculida</taxon>
        <taxon>Parameciidae</taxon>
        <taxon>Paramecium</taxon>
    </lineage>
</organism>
<evidence type="ECO:0008006" key="7">
    <source>
        <dbReference type="Google" id="ProtNLM"/>
    </source>
</evidence>
<dbReference type="PANTHER" id="PTHR23115">
    <property type="entry name" value="TRANSLATION FACTOR"/>
    <property type="match status" value="1"/>
</dbReference>
<dbReference type="GO" id="GO:0003924">
    <property type="term" value="F:GTPase activity"/>
    <property type="evidence" value="ECO:0007669"/>
    <property type="project" value="InterPro"/>
</dbReference>
<gene>
    <name evidence="5" type="ORF">PPENT_87.1.T0930116</name>
</gene>
<keyword evidence="2" id="KW-0342">GTP-binding</keyword>
<name>A0A8S1WU35_9CILI</name>
<dbReference type="InterPro" id="IPR050100">
    <property type="entry name" value="TRAFAC_GTPase_members"/>
</dbReference>
<feature type="domain" description="GTP-eEF1A C-terminal" evidence="4">
    <location>
        <begin position="328"/>
        <end position="427"/>
    </location>
</feature>
<dbReference type="Pfam" id="PF22594">
    <property type="entry name" value="GTP-eEF1A_C"/>
    <property type="match status" value="1"/>
</dbReference>
<reference evidence="5" key="1">
    <citation type="submission" date="2021-01" db="EMBL/GenBank/DDBJ databases">
        <authorList>
            <consortium name="Genoscope - CEA"/>
            <person name="William W."/>
        </authorList>
    </citation>
    <scope>NUCLEOTIDE SEQUENCE</scope>
</reference>
<evidence type="ECO:0000313" key="6">
    <source>
        <dbReference type="Proteomes" id="UP000689195"/>
    </source>
</evidence>
<dbReference type="GO" id="GO:0005525">
    <property type="term" value="F:GTP binding"/>
    <property type="evidence" value="ECO:0007669"/>
    <property type="project" value="UniProtKB-KW"/>
</dbReference>
<keyword evidence="1" id="KW-0547">Nucleotide-binding</keyword>
<dbReference type="Proteomes" id="UP000689195">
    <property type="component" value="Unassembled WGS sequence"/>
</dbReference>
<dbReference type="InterPro" id="IPR054696">
    <property type="entry name" value="GTP-eEF1A_C"/>
</dbReference>
<proteinExistence type="predicted"/>